<dbReference type="CDD" id="cd10977">
    <property type="entry name" value="CE4_PuuE_SpCDA1"/>
    <property type="match status" value="1"/>
</dbReference>
<dbReference type="InterPro" id="IPR011330">
    <property type="entry name" value="Glyco_hydro/deAcase_b/a-brl"/>
</dbReference>
<evidence type="ECO:0000259" key="1">
    <source>
        <dbReference type="PROSITE" id="PS51677"/>
    </source>
</evidence>
<sequence>MKNFSNITNQSYDFHEKHQRNLIGYGSNPPYAHWPKNARLAIQFVLNYEEGAESHIIDGDQYSEKFLSDLIITDSYSNRHMSMESIYEYGSRVGFWRIHNEFQKRNLPLTIFGVSVALARNNEVVKAIKKANYDVVNHGLRWINYQTVDIETERTHIQKSVQLYLDLFGKLPTGWYTGRDSPNTRHLLIEQGGFTYDSDYYGDDLPFWISVNCKDGNSKKHLIIPYTLDCNDMRFFLPQGFNTAKHFFIYLKDTFDVLYEEGKIKPKLMSIGMHCRILGRPGKFIALKNFLDYIKNYQDIWICTRQQIADHWINKCSLSFCK</sequence>
<dbReference type="AlphaFoldDB" id="A0A2P5SVF5"/>
<dbReference type="InterPro" id="IPR002509">
    <property type="entry name" value="NODB_dom"/>
</dbReference>
<comment type="caution">
    <text evidence="2">The sequence shown here is derived from an EMBL/GenBank/DDBJ whole genome shotgun (WGS) entry which is preliminary data.</text>
</comment>
<dbReference type="PROSITE" id="PS51677">
    <property type="entry name" value="NODB"/>
    <property type="match status" value="1"/>
</dbReference>
<dbReference type="PANTHER" id="PTHR43123:SF1">
    <property type="entry name" value="POLYSACCHARIDE DEACETYLASE-RELATED"/>
    <property type="match status" value="1"/>
</dbReference>
<dbReference type="RefSeq" id="WP_136130376.1">
    <property type="nucleotide sequence ID" value="NZ_PDKU01000005.1"/>
</dbReference>
<accession>A0A2P5SVF5</accession>
<keyword evidence="3" id="KW-1185">Reference proteome</keyword>
<dbReference type="Pfam" id="PF01522">
    <property type="entry name" value="Polysacc_deac_1"/>
    <property type="match status" value="1"/>
</dbReference>
<dbReference type="PANTHER" id="PTHR43123">
    <property type="entry name" value="POLYSACCHARIDE DEACETYLASE-RELATED"/>
    <property type="match status" value="1"/>
</dbReference>
<reference evidence="2 3" key="1">
    <citation type="journal article" date="2018" name="Genome Biol. Evol.">
        <title>Cladogenesis and Genomic Streamlining in Extracellular Endosymbionts of Tropical Stink Bugs.</title>
        <authorList>
            <person name="Otero-Bravo A."/>
            <person name="Goffredi S."/>
            <person name="Sabree Z.L."/>
        </authorList>
    </citation>
    <scope>NUCLEOTIDE SEQUENCE [LARGE SCALE GENOMIC DNA]</scope>
    <source>
        <strain evidence="2 3">SoEL</strain>
    </source>
</reference>
<dbReference type="GO" id="GO:0005975">
    <property type="term" value="P:carbohydrate metabolic process"/>
    <property type="evidence" value="ECO:0007669"/>
    <property type="project" value="InterPro"/>
</dbReference>
<protein>
    <submittedName>
        <fullName evidence="2">Allantoinase PuuE</fullName>
    </submittedName>
</protein>
<organism evidence="2 3">
    <name type="scientific">Candidatus Pantoea edessiphila</name>
    <dbReference type="NCBI Taxonomy" id="2044610"/>
    <lineage>
        <taxon>Bacteria</taxon>
        <taxon>Pseudomonadati</taxon>
        <taxon>Pseudomonadota</taxon>
        <taxon>Gammaproteobacteria</taxon>
        <taxon>Enterobacterales</taxon>
        <taxon>Erwiniaceae</taxon>
        <taxon>Pantoea</taxon>
    </lineage>
</organism>
<proteinExistence type="predicted"/>
<dbReference type="GO" id="GO:0016810">
    <property type="term" value="F:hydrolase activity, acting on carbon-nitrogen (but not peptide) bonds"/>
    <property type="evidence" value="ECO:0007669"/>
    <property type="project" value="InterPro"/>
</dbReference>
<feature type="domain" description="NodB homology" evidence="1">
    <location>
        <begin position="81"/>
        <end position="303"/>
    </location>
</feature>
<dbReference type="InterPro" id="IPR017625">
    <property type="entry name" value="PuuE"/>
</dbReference>
<gene>
    <name evidence="2" type="ORF">CRV10_03075</name>
</gene>
<evidence type="ECO:0000313" key="2">
    <source>
        <dbReference type="EMBL" id="PPI86311.1"/>
    </source>
</evidence>
<dbReference type="Gene3D" id="3.20.20.370">
    <property type="entry name" value="Glycoside hydrolase/deacetylase"/>
    <property type="match status" value="1"/>
</dbReference>
<evidence type="ECO:0000313" key="3">
    <source>
        <dbReference type="Proteomes" id="UP000296144"/>
    </source>
</evidence>
<dbReference type="NCBIfam" id="TIGR03212">
    <property type="entry name" value="uraD_N-term-dom"/>
    <property type="match status" value="1"/>
</dbReference>
<name>A0A2P5SVF5_9GAMM</name>
<dbReference type="SUPFAM" id="SSF88713">
    <property type="entry name" value="Glycoside hydrolase/deacetylase"/>
    <property type="match status" value="1"/>
</dbReference>
<dbReference type="Proteomes" id="UP000296144">
    <property type="component" value="Unassembled WGS sequence"/>
</dbReference>
<dbReference type="EMBL" id="PDKU01000005">
    <property type="protein sequence ID" value="PPI86311.1"/>
    <property type="molecule type" value="Genomic_DNA"/>
</dbReference>
<dbReference type="OrthoDB" id="9787041at2"/>